<dbReference type="HOGENOM" id="CLU_2540646_0_0_5"/>
<protein>
    <submittedName>
        <fullName evidence="8">Putative transport protein</fullName>
    </submittedName>
</protein>
<dbReference type="STRING" id="1123237.Salmuc_02017"/>
<evidence type="ECO:0000256" key="4">
    <source>
        <dbReference type="ARBA" id="ARBA00022989"/>
    </source>
</evidence>
<dbReference type="Pfam" id="PF07690">
    <property type="entry name" value="MFS_1"/>
    <property type="match status" value="1"/>
</dbReference>
<comment type="subcellular location">
    <subcellularLocation>
        <location evidence="1">Membrane</location>
        <topology evidence="1">Multi-pass membrane protein</topology>
    </subcellularLocation>
</comment>
<gene>
    <name evidence="8" type="ORF">Salmuc_02017</name>
</gene>
<evidence type="ECO:0000256" key="6">
    <source>
        <dbReference type="SAM" id="Phobius"/>
    </source>
</evidence>
<sequence>MKKPNEARAPLPILTALAAATLTASLGLSVASVLLPTLTRSFDVTVSDAQWVVLAYLMAVTVAIVSAGRLGDLFGHRRVMVSG</sequence>
<keyword evidence="9" id="KW-1185">Reference proteome</keyword>
<dbReference type="AlphaFoldDB" id="S9SAY0"/>
<evidence type="ECO:0000256" key="3">
    <source>
        <dbReference type="ARBA" id="ARBA00022692"/>
    </source>
</evidence>
<keyword evidence="3 6" id="KW-0812">Transmembrane</keyword>
<dbReference type="InterPro" id="IPR011701">
    <property type="entry name" value="MFS"/>
</dbReference>
<dbReference type="PANTHER" id="PTHR42718:SF9">
    <property type="entry name" value="MAJOR FACILITATOR SUPERFAMILY MULTIDRUG TRANSPORTER MFSC"/>
    <property type="match status" value="1"/>
</dbReference>
<evidence type="ECO:0000256" key="1">
    <source>
        <dbReference type="ARBA" id="ARBA00004141"/>
    </source>
</evidence>
<dbReference type="PROSITE" id="PS50850">
    <property type="entry name" value="MFS"/>
    <property type="match status" value="1"/>
</dbReference>
<dbReference type="GO" id="GO:0022857">
    <property type="term" value="F:transmembrane transporter activity"/>
    <property type="evidence" value="ECO:0007669"/>
    <property type="project" value="InterPro"/>
</dbReference>
<accession>S9SAY0</accession>
<evidence type="ECO:0000313" key="9">
    <source>
        <dbReference type="Proteomes" id="UP000015347"/>
    </source>
</evidence>
<dbReference type="EMBL" id="APVH01000015">
    <property type="protein sequence ID" value="EPX83409.1"/>
    <property type="molecule type" value="Genomic_DNA"/>
</dbReference>
<organism evidence="8 9">
    <name type="scientific">Salipiger mucosus DSM 16094</name>
    <dbReference type="NCBI Taxonomy" id="1123237"/>
    <lineage>
        <taxon>Bacteria</taxon>
        <taxon>Pseudomonadati</taxon>
        <taxon>Pseudomonadota</taxon>
        <taxon>Alphaproteobacteria</taxon>
        <taxon>Rhodobacterales</taxon>
        <taxon>Roseobacteraceae</taxon>
        <taxon>Salipiger</taxon>
    </lineage>
</organism>
<comment type="caution">
    <text evidence="8">The sequence shown here is derived from an EMBL/GenBank/DDBJ whole genome shotgun (WGS) entry which is preliminary data.</text>
</comment>
<dbReference type="SUPFAM" id="SSF103473">
    <property type="entry name" value="MFS general substrate transporter"/>
    <property type="match status" value="1"/>
</dbReference>
<dbReference type="Gene3D" id="1.20.1720.10">
    <property type="entry name" value="Multidrug resistance protein D"/>
    <property type="match status" value="1"/>
</dbReference>
<evidence type="ECO:0000256" key="5">
    <source>
        <dbReference type="ARBA" id="ARBA00023136"/>
    </source>
</evidence>
<keyword evidence="5 6" id="KW-0472">Membrane</keyword>
<dbReference type="GO" id="GO:0016020">
    <property type="term" value="C:membrane"/>
    <property type="evidence" value="ECO:0007669"/>
    <property type="project" value="UniProtKB-SubCell"/>
</dbReference>
<keyword evidence="2" id="KW-0813">Transport</keyword>
<dbReference type="eggNOG" id="COG0477">
    <property type="taxonomic scope" value="Bacteria"/>
</dbReference>
<evidence type="ECO:0000259" key="7">
    <source>
        <dbReference type="PROSITE" id="PS50850"/>
    </source>
</evidence>
<feature type="domain" description="Major facilitator superfamily (MFS) profile" evidence="7">
    <location>
        <begin position="13"/>
        <end position="83"/>
    </location>
</feature>
<proteinExistence type="predicted"/>
<keyword evidence="4 6" id="KW-1133">Transmembrane helix</keyword>
<name>S9SAY0_9RHOB</name>
<evidence type="ECO:0000256" key="2">
    <source>
        <dbReference type="ARBA" id="ARBA00022448"/>
    </source>
</evidence>
<dbReference type="Proteomes" id="UP000015347">
    <property type="component" value="Unassembled WGS sequence"/>
</dbReference>
<evidence type="ECO:0000313" key="8">
    <source>
        <dbReference type="EMBL" id="EPX83409.1"/>
    </source>
</evidence>
<reference evidence="9" key="1">
    <citation type="journal article" date="2014" name="Stand. Genomic Sci.">
        <title>Genome sequence of the exopolysaccharide-producing Salipiger mucosus type strain (DSM 16094(T)), a moderately halophilic member of the Roseobacter clade.</title>
        <authorList>
            <person name="Riedel T."/>
            <person name="Spring S."/>
            <person name="Fiebig A."/>
            <person name="Petersen J."/>
            <person name="Kyrpides N.C."/>
            <person name="Goker M."/>
            <person name="Klenk H.P."/>
        </authorList>
    </citation>
    <scope>NUCLEOTIDE SEQUENCE [LARGE SCALE GENOMIC DNA]</scope>
    <source>
        <strain evidence="9">DSM 16094</strain>
    </source>
</reference>
<dbReference type="InterPro" id="IPR036259">
    <property type="entry name" value="MFS_trans_sf"/>
</dbReference>
<dbReference type="PANTHER" id="PTHR42718">
    <property type="entry name" value="MAJOR FACILITATOR SUPERFAMILY MULTIDRUG TRANSPORTER MFSC"/>
    <property type="match status" value="1"/>
</dbReference>
<dbReference type="InterPro" id="IPR020846">
    <property type="entry name" value="MFS_dom"/>
</dbReference>
<feature type="transmembrane region" description="Helical" evidence="6">
    <location>
        <begin position="51"/>
        <end position="70"/>
    </location>
</feature>